<evidence type="ECO:0000313" key="3">
    <source>
        <dbReference type="Proteomes" id="UP001206925"/>
    </source>
</evidence>
<name>A0AAD5D9B4_AMBAR</name>
<accession>A0AAD5D9B4</accession>
<protein>
    <recommendedName>
        <fullName evidence="1">F-box/LRR-repeat protein 15/At3g58940/PEG3-like LRR domain-containing protein</fullName>
    </recommendedName>
</protein>
<proteinExistence type="predicted"/>
<dbReference type="Proteomes" id="UP001206925">
    <property type="component" value="Unassembled WGS sequence"/>
</dbReference>
<feature type="non-terminal residue" evidence="2">
    <location>
        <position position="1"/>
    </location>
</feature>
<dbReference type="Gene3D" id="3.80.10.10">
    <property type="entry name" value="Ribonuclease Inhibitor"/>
    <property type="match status" value="1"/>
</dbReference>
<dbReference type="Pfam" id="PF24758">
    <property type="entry name" value="LRR_At5g56370"/>
    <property type="match status" value="1"/>
</dbReference>
<feature type="domain" description="F-box/LRR-repeat protein 15/At3g58940/PEG3-like LRR" evidence="1">
    <location>
        <begin position="45"/>
        <end position="134"/>
    </location>
</feature>
<dbReference type="EMBL" id="JAMZMK010000976">
    <property type="protein sequence ID" value="KAI7755612.1"/>
    <property type="molecule type" value="Genomic_DNA"/>
</dbReference>
<evidence type="ECO:0000313" key="2">
    <source>
        <dbReference type="EMBL" id="KAI7755612.1"/>
    </source>
</evidence>
<reference evidence="2" key="1">
    <citation type="submission" date="2022-06" db="EMBL/GenBank/DDBJ databases">
        <title>Uncovering the hologenomic basis of an extraordinary plant invasion.</title>
        <authorList>
            <person name="Bieker V.C."/>
            <person name="Martin M.D."/>
            <person name="Gilbert T."/>
            <person name="Hodgins K."/>
            <person name="Battlay P."/>
            <person name="Petersen B."/>
            <person name="Wilson J."/>
        </authorList>
    </citation>
    <scope>NUCLEOTIDE SEQUENCE</scope>
    <source>
        <strain evidence="2">AA19_3_7</strain>
        <tissue evidence="2">Leaf</tissue>
    </source>
</reference>
<sequence>MSFTNSRGGKDKYPFEGMEDPIHEFTLYIQEIDDSSKVGLDKTILHLSRNHTVKKFKLEFEADSSPYDLPSSIFSLHHLTELYLGWCRLDHQPTFDGFGSLTVLTLDFVMISRNTLLHLLYNCPSLKSFTLLMLEEQILGDEQSDMIELFECLPLIERLTVWSEISSWFVPDLVPQELPTSLIHLKYFRFTQMSFHDGYRLTFLAVLIKSSPKLEKIELEIDTNCICDPEEYDEYHSDVWLAHLSDVWLEHLSHLKLEYFSNLEPELEFVKFILARSPKLKK</sequence>
<keyword evidence="3" id="KW-1185">Reference proteome</keyword>
<gene>
    <name evidence="2" type="ORF">M8C21_016685</name>
</gene>
<evidence type="ECO:0000259" key="1">
    <source>
        <dbReference type="Pfam" id="PF24758"/>
    </source>
</evidence>
<dbReference type="InterPro" id="IPR055411">
    <property type="entry name" value="LRR_FXL15/At3g58940/PEG3-like"/>
</dbReference>
<organism evidence="2 3">
    <name type="scientific">Ambrosia artemisiifolia</name>
    <name type="common">Common ragweed</name>
    <dbReference type="NCBI Taxonomy" id="4212"/>
    <lineage>
        <taxon>Eukaryota</taxon>
        <taxon>Viridiplantae</taxon>
        <taxon>Streptophyta</taxon>
        <taxon>Embryophyta</taxon>
        <taxon>Tracheophyta</taxon>
        <taxon>Spermatophyta</taxon>
        <taxon>Magnoliopsida</taxon>
        <taxon>eudicotyledons</taxon>
        <taxon>Gunneridae</taxon>
        <taxon>Pentapetalae</taxon>
        <taxon>asterids</taxon>
        <taxon>campanulids</taxon>
        <taxon>Asterales</taxon>
        <taxon>Asteraceae</taxon>
        <taxon>Asteroideae</taxon>
        <taxon>Heliantheae alliance</taxon>
        <taxon>Heliantheae</taxon>
        <taxon>Ambrosia</taxon>
    </lineage>
</organism>
<dbReference type="InterPro" id="IPR032675">
    <property type="entry name" value="LRR_dom_sf"/>
</dbReference>
<dbReference type="AlphaFoldDB" id="A0AAD5D9B4"/>
<comment type="caution">
    <text evidence="2">The sequence shown here is derived from an EMBL/GenBank/DDBJ whole genome shotgun (WGS) entry which is preliminary data.</text>
</comment>
<dbReference type="PANTHER" id="PTHR31639:SF315">
    <property type="entry name" value="LEUCINE-RICH REPEAT DOMAIN SUPERFAMILY, F-BOX-LIKE DOMAIN SUPERFAMILY"/>
    <property type="match status" value="1"/>
</dbReference>
<dbReference type="PANTHER" id="PTHR31639">
    <property type="entry name" value="F-BOX PROTEIN-LIKE"/>
    <property type="match status" value="1"/>
</dbReference>
<dbReference type="SUPFAM" id="SSF52047">
    <property type="entry name" value="RNI-like"/>
    <property type="match status" value="1"/>
</dbReference>